<keyword evidence="1" id="KW-0732">Signal</keyword>
<accession>A0ABW0GP98</accession>
<feature type="signal peptide" evidence="1">
    <location>
        <begin position="1"/>
        <end position="23"/>
    </location>
</feature>
<evidence type="ECO:0000313" key="2">
    <source>
        <dbReference type="EMBL" id="MFC5381763.1"/>
    </source>
</evidence>
<reference evidence="3" key="1">
    <citation type="journal article" date="2019" name="Int. J. Syst. Evol. Microbiol.">
        <title>The Global Catalogue of Microorganisms (GCM) 10K type strain sequencing project: providing services to taxonomists for standard genome sequencing and annotation.</title>
        <authorList>
            <consortium name="The Broad Institute Genomics Platform"/>
            <consortium name="The Broad Institute Genome Sequencing Center for Infectious Disease"/>
            <person name="Wu L."/>
            <person name="Ma J."/>
        </authorList>
    </citation>
    <scope>NUCLEOTIDE SEQUENCE [LARGE SCALE GENOMIC DNA]</scope>
    <source>
        <strain evidence="3">CCUG 43114</strain>
    </source>
</reference>
<keyword evidence="3" id="KW-1185">Reference proteome</keyword>
<organism evidence="2 3">
    <name type="scientific">Aquipuribacter nitratireducens</name>
    <dbReference type="NCBI Taxonomy" id="650104"/>
    <lineage>
        <taxon>Bacteria</taxon>
        <taxon>Bacillati</taxon>
        <taxon>Actinomycetota</taxon>
        <taxon>Actinomycetes</taxon>
        <taxon>Micrococcales</taxon>
        <taxon>Intrasporangiaceae</taxon>
        <taxon>Aquipuribacter</taxon>
    </lineage>
</organism>
<protein>
    <recommendedName>
        <fullName evidence="4">Fibronectin type-III domain-containing protein</fullName>
    </recommendedName>
</protein>
<proteinExistence type="predicted"/>
<dbReference type="InterPro" id="IPR013783">
    <property type="entry name" value="Ig-like_fold"/>
</dbReference>
<dbReference type="Proteomes" id="UP001596122">
    <property type="component" value="Unassembled WGS sequence"/>
</dbReference>
<gene>
    <name evidence="2" type="ORF">ACFPJ6_13300</name>
</gene>
<dbReference type="Gene3D" id="2.60.40.10">
    <property type="entry name" value="Immunoglobulins"/>
    <property type="match status" value="1"/>
</dbReference>
<evidence type="ECO:0000256" key="1">
    <source>
        <dbReference type="SAM" id="SignalP"/>
    </source>
</evidence>
<sequence>MASTLLAALVATLVAAPAAPALAAWTTPAHGLGQARTRSLSAPGSVTPSCSFLLPGGIDVLWPVSPTVPTARYRVERTSDAGATWTVVAAAAAGPPVTDAPGILGTYRYRVTTTAGSWSSATSPVSPSRTITLSLTCL</sequence>
<comment type="caution">
    <text evidence="2">The sequence shown here is derived from an EMBL/GenBank/DDBJ whole genome shotgun (WGS) entry which is preliminary data.</text>
</comment>
<evidence type="ECO:0000313" key="3">
    <source>
        <dbReference type="Proteomes" id="UP001596122"/>
    </source>
</evidence>
<dbReference type="EMBL" id="JBHSLD010000011">
    <property type="protein sequence ID" value="MFC5381763.1"/>
    <property type="molecule type" value="Genomic_DNA"/>
</dbReference>
<feature type="chain" id="PRO_5046006694" description="Fibronectin type-III domain-containing protein" evidence="1">
    <location>
        <begin position="24"/>
        <end position="138"/>
    </location>
</feature>
<name>A0ABW0GP98_9MICO</name>
<evidence type="ECO:0008006" key="4">
    <source>
        <dbReference type="Google" id="ProtNLM"/>
    </source>
</evidence>
<dbReference type="RefSeq" id="WP_340271517.1">
    <property type="nucleotide sequence ID" value="NZ_JBBEOG010000012.1"/>
</dbReference>